<dbReference type="AlphaFoldDB" id="L8GJ46"/>
<protein>
    <submittedName>
        <fullName evidence="3">Uncharacterized protein</fullName>
    </submittedName>
</protein>
<keyword evidence="4" id="KW-1185">Reference proteome</keyword>
<dbReference type="VEuPathDB" id="AmoebaDB:ACA1_097160"/>
<keyword evidence="2" id="KW-0732">Signal</keyword>
<dbReference type="RefSeq" id="XP_004335045.1">
    <property type="nucleotide sequence ID" value="XM_004334997.1"/>
</dbReference>
<keyword evidence="1" id="KW-0812">Transmembrane</keyword>
<dbReference type="EMBL" id="KB008103">
    <property type="protein sequence ID" value="ELR13032.1"/>
    <property type="molecule type" value="Genomic_DNA"/>
</dbReference>
<dbReference type="GeneID" id="14913190"/>
<reference evidence="3 4" key="1">
    <citation type="journal article" date="2013" name="Genome Biol.">
        <title>Genome of Acanthamoeba castellanii highlights extensive lateral gene transfer and early evolution of tyrosine kinase signaling.</title>
        <authorList>
            <person name="Clarke M."/>
            <person name="Lohan A.J."/>
            <person name="Liu B."/>
            <person name="Lagkouvardos I."/>
            <person name="Roy S."/>
            <person name="Zafar N."/>
            <person name="Bertelli C."/>
            <person name="Schilde C."/>
            <person name="Kianianmomeni A."/>
            <person name="Burglin T.R."/>
            <person name="Frech C."/>
            <person name="Turcotte B."/>
            <person name="Kopec K.O."/>
            <person name="Synnott J.M."/>
            <person name="Choo C."/>
            <person name="Paponov I."/>
            <person name="Finkler A."/>
            <person name="Soon Heng Tan C."/>
            <person name="Hutchins A.P."/>
            <person name="Weinmeier T."/>
            <person name="Rattei T."/>
            <person name="Chu J.S."/>
            <person name="Gimenez G."/>
            <person name="Irimia M."/>
            <person name="Rigden D.J."/>
            <person name="Fitzpatrick D.A."/>
            <person name="Lorenzo-Morales J."/>
            <person name="Bateman A."/>
            <person name="Chiu C.H."/>
            <person name="Tang P."/>
            <person name="Hegemann P."/>
            <person name="Fromm H."/>
            <person name="Raoult D."/>
            <person name="Greub G."/>
            <person name="Miranda-Saavedra D."/>
            <person name="Chen N."/>
            <person name="Nash P."/>
            <person name="Ginger M.L."/>
            <person name="Horn M."/>
            <person name="Schaap P."/>
            <person name="Caler L."/>
            <person name="Loftus B."/>
        </authorList>
    </citation>
    <scope>NUCLEOTIDE SEQUENCE [LARGE SCALE GENOMIC DNA]</scope>
    <source>
        <strain evidence="3 4">Neff</strain>
    </source>
</reference>
<proteinExistence type="predicted"/>
<gene>
    <name evidence="3" type="ORF">ACA1_097160</name>
</gene>
<keyword evidence="1" id="KW-1133">Transmembrane helix</keyword>
<evidence type="ECO:0000313" key="3">
    <source>
        <dbReference type="EMBL" id="ELR13032.1"/>
    </source>
</evidence>
<feature type="signal peptide" evidence="2">
    <location>
        <begin position="1"/>
        <end position="21"/>
    </location>
</feature>
<feature type="transmembrane region" description="Helical" evidence="1">
    <location>
        <begin position="152"/>
        <end position="172"/>
    </location>
</feature>
<name>L8GJ46_ACACF</name>
<keyword evidence="1" id="KW-0472">Membrane</keyword>
<dbReference type="KEGG" id="acan:ACA1_097160"/>
<organism evidence="3 4">
    <name type="scientific">Acanthamoeba castellanii (strain ATCC 30010 / Neff)</name>
    <dbReference type="NCBI Taxonomy" id="1257118"/>
    <lineage>
        <taxon>Eukaryota</taxon>
        <taxon>Amoebozoa</taxon>
        <taxon>Discosea</taxon>
        <taxon>Longamoebia</taxon>
        <taxon>Centramoebida</taxon>
        <taxon>Acanthamoebidae</taxon>
        <taxon>Acanthamoeba</taxon>
    </lineage>
</organism>
<evidence type="ECO:0000256" key="2">
    <source>
        <dbReference type="SAM" id="SignalP"/>
    </source>
</evidence>
<feature type="chain" id="PRO_5003990126" evidence="2">
    <location>
        <begin position="22"/>
        <end position="181"/>
    </location>
</feature>
<sequence length="181" mass="19265">MRCAVIVALLCLASLALFANAANLLEVSKTVEAGPKTGVYTVTIGYKVIGAPGRVANVNIADSLPEELDLVSGDLVVKAEDPSTEEWYYHSYQVKNKNVHLTIAEPEAVVELPPAEVSYTTGGNAVSTVSTDAVPLVIGVPFPKGTFNLTPVIAFFTLALPVLAAVYLIPYFSTSQLKKRK</sequence>
<accession>L8GJ46</accession>
<dbReference type="Proteomes" id="UP000011083">
    <property type="component" value="Unassembled WGS sequence"/>
</dbReference>
<evidence type="ECO:0000313" key="4">
    <source>
        <dbReference type="Proteomes" id="UP000011083"/>
    </source>
</evidence>
<evidence type="ECO:0000256" key="1">
    <source>
        <dbReference type="SAM" id="Phobius"/>
    </source>
</evidence>